<gene>
    <name evidence="2" type="ORF">Pan44_24940</name>
</gene>
<organism evidence="2 3">
    <name type="scientific">Caulifigura coniformis</name>
    <dbReference type="NCBI Taxonomy" id="2527983"/>
    <lineage>
        <taxon>Bacteria</taxon>
        <taxon>Pseudomonadati</taxon>
        <taxon>Planctomycetota</taxon>
        <taxon>Planctomycetia</taxon>
        <taxon>Planctomycetales</taxon>
        <taxon>Planctomycetaceae</taxon>
        <taxon>Caulifigura</taxon>
    </lineage>
</organism>
<keyword evidence="1" id="KW-1133">Transmembrane helix</keyword>
<keyword evidence="1" id="KW-0812">Transmembrane</keyword>
<dbReference type="RefSeq" id="WP_145030316.1">
    <property type="nucleotide sequence ID" value="NZ_CP036271.1"/>
</dbReference>
<evidence type="ECO:0000313" key="3">
    <source>
        <dbReference type="Proteomes" id="UP000315700"/>
    </source>
</evidence>
<evidence type="ECO:0000256" key="1">
    <source>
        <dbReference type="SAM" id="Phobius"/>
    </source>
</evidence>
<feature type="transmembrane region" description="Helical" evidence="1">
    <location>
        <begin position="87"/>
        <end position="107"/>
    </location>
</feature>
<sequence length="156" mass="16960">MPADQVPQFRTYRHARCQQETIVAGQSFEVVSNPMSSMERTFCTPCGAMFPIEEFAWVDSGETISDYYARHSASATPLQRTLCSKSFMVALIAVAAVATSIGTSTLVANNDLFTRIMIAAGGFLIGAFIGMAIFLSGFANPIKRQVCGVEDTRRLT</sequence>
<dbReference type="EMBL" id="CP036271">
    <property type="protein sequence ID" value="QDT54461.1"/>
    <property type="molecule type" value="Genomic_DNA"/>
</dbReference>
<name>A0A517SEC0_9PLAN</name>
<proteinExistence type="predicted"/>
<dbReference type="InParanoid" id="A0A517SEC0"/>
<evidence type="ECO:0000313" key="2">
    <source>
        <dbReference type="EMBL" id="QDT54461.1"/>
    </source>
</evidence>
<accession>A0A517SEC0</accession>
<feature type="transmembrane region" description="Helical" evidence="1">
    <location>
        <begin position="113"/>
        <end position="135"/>
    </location>
</feature>
<dbReference type="OrthoDB" id="279950at2"/>
<dbReference type="AlphaFoldDB" id="A0A517SEC0"/>
<dbReference type="Proteomes" id="UP000315700">
    <property type="component" value="Chromosome"/>
</dbReference>
<dbReference type="KEGG" id="ccos:Pan44_24940"/>
<reference evidence="2 3" key="1">
    <citation type="submission" date="2019-02" db="EMBL/GenBank/DDBJ databases">
        <title>Deep-cultivation of Planctomycetes and their phenomic and genomic characterization uncovers novel biology.</title>
        <authorList>
            <person name="Wiegand S."/>
            <person name="Jogler M."/>
            <person name="Boedeker C."/>
            <person name="Pinto D."/>
            <person name="Vollmers J."/>
            <person name="Rivas-Marin E."/>
            <person name="Kohn T."/>
            <person name="Peeters S.H."/>
            <person name="Heuer A."/>
            <person name="Rast P."/>
            <person name="Oberbeckmann S."/>
            <person name="Bunk B."/>
            <person name="Jeske O."/>
            <person name="Meyerdierks A."/>
            <person name="Storesund J.E."/>
            <person name="Kallscheuer N."/>
            <person name="Luecker S."/>
            <person name="Lage O.M."/>
            <person name="Pohl T."/>
            <person name="Merkel B.J."/>
            <person name="Hornburger P."/>
            <person name="Mueller R.-W."/>
            <person name="Bruemmer F."/>
            <person name="Labrenz M."/>
            <person name="Spormann A.M."/>
            <person name="Op den Camp H."/>
            <person name="Overmann J."/>
            <person name="Amann R."/>
            <person name="Jetten M.S.M."/>
            <person name="Mascher T."/>
            <person name="Medema M.H."/>
            <person name="Devos D.P."/>
            <person name="Kaster A.-K."/>
            <person name="Ovreas L."/>
            <person name="Rohde M."/>
            <person name="Galperin M.Y."/>
            <person name="Jogler C."/>
        </authorList>
    </citation>
    <scope>NUCLEOTIDE SEQUENCE [LARGE SCALE GENOMIC DNA]</scope>
    <source>
        <strain evidence="2 3">Pan44</strain>
    </source>
</reference>
<protein>
    <submittedName>
        <fullName evidence="2">Uncharacterized protein</fullName>
    </submittedName>
</protein>
<keyword evidence="3" id="KW-1185">Reference proteome</keyword>
<keyword evidence="1" id="KW-0472">Membrane</keyword>